<dbReference type="Proteomes" id="UP000007590">
    <property type="component" value="Chromosome"/>
</dbReference>
<dbReference type="eggNOG" id="ENOG502ZX0H">
    <property type="taxonomic scope" value="Bacteria"/>
</dbReference>
<dbReference type="OrthoDB" id="5766000at2"/>
<keyword evidence="1" id="KW-0472">Membrane</keyword>
<reference evidence="2" key="1">
    <citation type="submission" date="2012-02" db="EMBL/GenBank/DDBJ databases">
        <title>The complete genome of Solitalea canadensis DSM 3403.</title>
        <authorList>
            <consortium name="US DOE Joint Genome Institute (JGI-PGF)"/>
            <person name="Lucas S."/>
            <person name="Copeland A."/>
            <person name="Lapidus A."/>
            <person name="Glavina del Rio T."/>
            <person name="Dalin E."/>
            <person name="Tice H."/>
            <person name="Bruce D."/>
            <person name="Goodwin L."/>
            <person name="Pitluck S."/>
            <person name="Peters L."/>
            <person name="Ovchinnikova G."/>
            <person name="Lu M."/>
            <person name="Kyrpides N."/>
            <person name="Mavromatis K."/>
            <person name="Ivanova N."/>
            <person name="Brettin T."/>
            <person name="Detter J.C."/>
            <person name="Han C."/>
            <person name="Larimer F."/>
            <person name="Land M."/>
            <person name="Hauser L."/>
            <person name="Markowitz V."/>
            <person name="Cheng J.-F."/>
            <person name="Hugenholtz P."/>
            <person name="Woyke T."/>
            <person name="Wu D."/>
            <person name="Spring S."/>
            <person name="Schroeder M."/>
            <person name="Kopitz M."/>
            <person name="Brambilla E."/>
            <person name="Klenk H.-P."/>
            <person name="Eisen J.A."/>
        </authorList>
    </citation>
    <scope>NUCLEOTIDE SEQUENCE</scope>
    <source>
        <strain evidence="2">DSM 3403</strain>
    </source>
</reference>
<keyword evidence="1" id="KW-1133">Transmembrane helix</keyword>
<name>H8KM45_SOLCM</name>
<organism evidence="2 3">
    <name type="scientific">Solitalea canadensis (strain ATCC 29591 / DSM 3403 / JCM 21819 / LMG 8368 / NBRC 15130 / NCIMB 12057 / USAM 9D)</name>
    <name type="common">Flexibacter canadensis</name>
    <dbReference type="NCBI Taxonomy" id="929556"/>
    <lineage>
        <taxon>Bacteria</taxon>
        <taxon>Pseudomonadati</taxon>
        <taxon>Bacteroidota</taxon>
        <taxon>Sphingobacteriia</taxon>
        <taxon>Sphingobacteriales</taxon>
        <taxon>Sphingobacteriaceae</taxon>
        <taxon>Solitalea</taxon>
    </lineage>
</organism>
<feature type="transmembrane region" description="Helical" evidence="1">
    <location>
        <begin position="34"/>
        <end position="54"/>
    </location>
</feature>
<keyword evidence="1" id="KW-0812">Transmembrane</keyword>
<evidence type="ECO:0008006" key="4">
    <source>
        <dbReference type="Google" id="ProtNLM"/>
    </source>
</evidence>
<evidence type="ECO:0000313" key="2">
    <source>
        <dbReference type="EMBL" id="AFD08967.1"/>
    </source>
</evidence>
<dbReference type="AlphaFoldDB" id="H8KM45"/>
<feature type="transmembrane region" description="Helical" evidence="1">
    <location>
        <begin position="140"/>
        <end position="159"/>
    </location>
</feature>
<sequence>MKTELKWSIIISVLNFVWLCAEYVTGLHNRYVDILPYVTIFSIIIPIVGLRMAIGEKRDYHYNGRITFWQSMQCGTLITVICAVLSIFSIIIYFKFINPDYAAFMIAHAAQKAAESGENIARAIKNASQFFTMKNYMQQSFASTMFIGIIISLTISLLIRKKSKWWQD</sequence>
<dbReference type="RefSeq" id="WP_014682190.1">
    <property type="nucleotide sequence ID" value="NC_017770.1"/>
</dbReference>
<dbReference type="EMBL" id="CP003349">
    <property type="protein sequence ID" value="AFD08967.1"/>
    <property type="molecule type" value="Genomic_DNA"/>
</dbReference>
<dbReference type="Pfam" id="PF13858">
    <property type="entry name" value="DUF4199"/>
    <property type="match status" value="1"/>
</dbReference>
<evidence type="ECO:0000256" key="1">
    <source>
        <dbReference type="SAM" id="Phobius"/>
    </source>
</evidence>
<dbReference type="HOGENOM" id="CLU_133690_0_0_10"/>
<accession>H8KM45</accession>
<evidence type="ECO:0000313" key="3">
    <source>
        <dbReference type="Proteomes" id="UP000007590"/>
    </source>
</evidence>
<dbReference type="InterPro" id="IPR025250">
    <property type="entry name" value="DUF4199"/>
</dbReference>
<dbReference type="STRING" id="929556.Solca_3974"/>
<keyword evidence="3" id="KW-1185">Reference proteome</keyword>
<dbReference type="KEGG" id="scn:Solca_3974"/>
<gene>
    <name evidence="2" type="ordered locus">Solca_3974</name>
</gene>
<feature type="transmembrane region" description="Helical" evidence="1">
    <location>
        <begin position="7"/>
        <end position="28"/>
    </location>
</feature>
<protein>
    <recommendedName>
        <fullName evidence="4">DUF4199 domain-containing protein</fullName>
    </recommendedName>
</protein>
<proteinExistence type="predicted"/>
<feature type="transmembrane region" description="Helical" evidence="1">
    <location>
        <begin position="74"/>
        <end position="94"/>
    </location>
</feature>